<name>A0ABY5PYS2_9ACTN</name>
<organism evidence="1 2">
    <name type="scientific">Streptomyces yangpuensis</name>
    <dbReference type="NCBI Taxonomy" id="1648182"/>
    <lineage>
        <taxon>Bacteria</taxon>
        <taxon>Bacillati</taxon>
        <taxon>Actinomycetota</taxon>
        <taxon>Actinomycetes</taxon>
        <taxon>Kitasatosporales</taxon>
        <taxon>Streptomycetaceae</taxon>
        <taxon>Streptomyces</taxon>
    </lineage>
</organism>
<dbReference type="EMBL" id="CP102514">
    <property type="protein sequence ID" value="UUY48590.1"/>
    <property type="molecule type" value="Genomic_DNA"/>
</dbReference>
<dbReference type="GeneID" id="95575004"/>
<gene>
    <name evidence="1" type="ORF">NRK68_16105</name>
</gene>
<evidence type="ECO:0000313" key="2">
    <source>
        <dbReference type="Proteomes" id="UP001057738"/>
    </source>
</evidence>
<protein>
    <submittedName>
        <fullName evidence="1">Uncharacterized protein</fullName>
    </submittedName>
</protein>
<dbReference type="RefSeq" id="WP_183069734.1">
    <property type="nucleotide sequence ID" value="NZ_CP102514.1"/>
</dbReference>
<dbReference type="Proteomes" id="UP001057738">
    <property type="component" value="Chromosome"/>
</dbReference>
<evidence type="ECO:0000313" key="1">
    <source>
        <dbReference type="EMBL" id="UUY48590.1"/>
    </source>
</evidence>
<sequence length="144" mass="15431">MYDLVLSPHARGTAVETLHRLVEAAGLVTTVQTSIGLNETIGAIVEVAPRLSEDHEVRADGLIVSRVGMYRIVWGVVRHPAGSLAILTPMPGYEGQPSDWTGHYMREVLDPVLALSGRGHRTGGGGNGSVTDPEFARAFQNAYL</sequence>
<accession>A0ABY5PYS2</accession>
<reference evidence="1" key="1">
    <citation type="submission" date="2022-08" db="EMBL/GenBank/DDBJ databases">
        <authorList>
            <person name="Tian L."/>
        </authorList>
    </citation>
    <scope>NUCLEOTIDE SEQUENCE</scope>
    <source>
        <strain evidence="1">CM253</strain>
    </source>
</reference>
<proteinExistence type="predicted"/>
<keyword evidence="2" id="KW-1185">Reference proteome</keyword>